<dbReference type="RefSeq" id="XP_072838095.1">
    <property type="nucleotide sequence ID" value="XM_072981994.1"/>
</dbReference>
<evidence type="ECO:0000259" key="9">
    <source>
        <dbReference type="SMART" id="SM00337"/>
    </source>
</evidence>
<feature type="region of interest" description="Disordered" evidence="7">
    <location>
        <begin position="93"/>
        <end position="133"/>
    </location>
</feature>
<evidence type="ECO:0000256" key="2">
    <source>
        <dbReference type="ARBA" id="ARBA00009458"/>
    </source>
</evidence>
<protein>
    <submittedName>
        <fullName evidence="11">Bcl-2-like protein 10</fullName>
    </submittedName>
</protein>
<dbReference type="PRINTS" id="PR01862">
    <property type="entry name" value="BCL2FAMILY"/>
</dbReference>
<dbReference type="PANTHER" id="PTHR11256">
    <property type="entry name" value="BCL-2 RELATED"/>
    <property type="match status" value="1"/>
</dbReference>
<dbReference type="InterPro" id="IPR026298">
    <property type="entry name" value="Bcl-2_fam"/>
</dbReference>
<dbReference type="SUPFAM" id="SSF56854">
    <property type="entry name" value="Bcl-2 inhibitors of programmed cell death"/>
    <property type="match status" value="1"/>
</dbReference>
<feature type="compositionally biased region" description="Basic and acidic residues" evidence="7">
    <location>
        <begin position="35"/>
        <end position="46"/>
    </location>
</feature>
<dbReference type="Proteomes" id="UP001652642">
    <property type="component" value="Chromosome 12"/>
</dbReference>
<dbReference type="InterPro" id="IPR046371">
    <property type="entry name" value="Bcl-2_BH1-3"/>
</dbReference>
<keyword evidence="5 8" id="KW-1133">Transmembrane helix</keyword>
<dbReference type="PANTHER" id="PTHR11256:SF47">
    <property type="entry name" value="BCL-2-LIKE PROTEIN 10"/>
    <property type="match status" value="1"/>
</dbReference>
<evidence type="ECO:0000256" key="7">
    <source>
        <dbReference type="SAM" id="MobiDB-lite"/>
    </source>
</evidence>
<organism evidence="10 11">
    <name type="scientific">Pogona vitticeps</name>
    <name type="common">central bearded dragon</name>
    <dbReference type="NCBI Taxonomy" id="103695"/>
    <lineage>
        <taxon>Eukaryota</taxon>
        <taxon>Metazoa</taxon>
        <taxon>Chordata</taxon>
        <taxon>Craniata</taxon>
        <taxon>Vertebrata</taxon>
        <taxon>Euteleostomi</taxon>
        <taxon>Lepidosauria</taxon>
        <taxon>Squamata</taxon>
        <taxon>Bifurcata</taxon>
        <taxon>Unidentata</taxon>
        <taxon>Episquamata</taxon>
        <taxon>Toxicofera</taxon>
        <taxon>Iguania</taxon>
        <taxon>Acrodonta</taxon>
        <taxon>Agamidae</taxon>
        <taxon>Amphibolurinae</taxon>
        <taxon>Pogona</taxon>
    </lineage>
</organism>
<feature type="region of interest" description="Disordered" evidence="7">
    <location>
        <begin position="1"/>
        <end position="75"/>
    </location>
</feature>
<evidence type="ECO:0000313" key="11">
    <source>
        <dbReference type="RefSeq" id="XP_072838095.1"/>
    </source>
</evidence>
<dbReference type="InterPro" id="IPR020726">
    <property type="entry name" value="Bcl2_BH2_motif_CS"/>
</dbReference>
<keyword evidence="3 8" id="KW-0812">Transmembrane</keyword>
<feature type="compositionally biased region" description="Low complexity" evidence="7">
    <location>
        <begin position="66"/>
        <end position="75"/>
    </location>
</feature>
<gene>
    <name evidence="11" type="primary">BCL2L10</name>
</gene>
<evidence type="ECO:0000256" key="5">
    <source>
        <dbReference type="ARBA" id="ARBA00022989"/>
    </source>
</evidence>
<sequence>MNCHLSIPAPPPPPAVRRAAFSPPHTHTHQGPCQHCREAAQPEHRKSSVPGGTSPEEAATRFALDPGRAGPLFPAAAAPPPFRCCSLCARRGARQPRGPVPPSPLPSLPPSRLASAGGGGGGGGAHRGAGPATWAAGRGGGGFLGCGRRRSRALLPSARSLAPSFPRRHRGQHRGGSGSGTRRSAQGPRRRGARGAMAGPPSPSSSSSSSPGGLREETARLLADYLEHRLQGSSGGGGGGGALPAPSREAETLRRVADELERRERPFFRRVGGAAAAAAAGGGGEAAGARLARVAAQMEAEGGLNWGRVVALVVFAGNLAAALAERGAEREETRRALAEALAAYLADEKREWMEAHGGWDGFCHFFNKHGSDAADQNSSLSNAIMAAAGFGLAGLAFLLAVR</sequence>
<feature type="compositionally biased region" description="Gly residues" evidence="7">
    <location>
        <begin position="116"/>
        <end position="127"/>
    </location>
</feature>
<evidence type="ECO:0000256" key="8">
    <source>
        <dbReference type="SAM" id="Phobius"/>
    </source>
</evidence>
<evidence type="ECO:0000256" key="6">
    <source>
        <dbReference type="ARBA" id="ARBA00023136"/>
    </source>
</evidence>
<dbReference type="CDD" id="cd06845">
    <property type="entry name" value="Bcl-2_like"/>
    <property type="match status" value="1"/>
</dbReference>
<comment type="subcellular location">
    <subcellularLocation>
        <location evidence="1">Endomembrane system</location>
    </subcellularLocation>
</comment>
<evidence type="ECO:0000256" key="4">
    <source>
        <dbReference type="ARBA" id="ARBA00022703"/>
    </source>
</evidence>
<dbReference type="PROSITE" id="PS01258">
    <property type="entry name" value="BH2"/>
    <property type="match status" value="1"/>
</dbReference>
<dbReference type="InterPro" id="IPR002475">
    <property type="entry name" value="Bcl2-like"/>
</dbReference>
<dbReference type="SMART" id="SM00337">
    <property type="entry name" value="BCL"/>
    <property type="match status" value="1"/>
</dbReference>
<keyword evidence="4" id="KW-0053">Apoptosis</keyword>
<comment type="similarity">
    <text evidence="2">Belongs to the Bcl-2 family.</text>
</comment>
<feature type="compositionally biased region" description="Pro residues" evidence="7">
    <location>
        <begin position="98"/>
        <end position="109"/>
    </location>
</feature>
<proteinExistence type="inferred from homology"/>
<dbReference type="Gene3D" id="1.10.437.10">
    <property type="entry name" value="Blc2-like"/>
    <property type="match status" value="1"/>
</dbReference>
<evidence type="ECO:0000256" key="3">
    <source>
        <dbReference type="ARBA" id="ARBA00022692"/>
    </source>
</evidence>
<accession>A0ABM5EY65</accession>
<dbReference type="InterPro" id="IPR036834">
    <property type="entry name" value="Bcl-2-like_sf"/>
</dbReference>
<keyword evidence="10" id="KW-1185">Reference proteome</keyword>
<dbReference type="Pfam" id="PF00452">
    <property type="entry name" value="Bcl-2"/>
    <property type="match status" value="1"/>
</dbReference>
<feature type="region of interest" description="Disordered" evidence="7">
    <location>
        <begin position="229"/>
        <end position="251"/>
    </location>
</feature>
<keyword evidence="6 8" id="KW-0472">Membrane</keyword>
<reference evidence="11" key="1">
    <citation type="submission" date="2025-08" db="UniProtKB">
        <authorList>
            <consortium name="RefSeq"/>
        </authorList>
    </citation>
    <scope>IDENTIFICATION</scope>
</reference>
<evidence type="ECO:0000313" key="10">
    <source>
        <dbReference type="Proteomes" id="UP001652642"/>
    </source>
</evidence>
<feature type="transmembrane region" description="Helical" evidence="8">
    <location>
        <begin position="383"/>
        <end position="401"/>
    </location>
</feature>
<dbReference type="PROSITE" id="PS50062">
    <property type="entry name" value="BCL2_FAMILY"/>
    <property type="match status" value="1"/>
</dbReference>
<feature type="compositionally biased region" description="Gly residues" evidence="7">
    <location>
        <begin position="233"/>
        <end position="242"/>
    </location>
</feature>
<dbReference type="GeneID" id="110077288"/>
<name>A0ABM5EY65_9SAUR</name>
<feature type="domain" description="Bcl-2 Bcl-2 homology region 1-3" evidence="9">
    <location>
        <begin position="253"/>
        <end position="359"/>
    </location>
</feature>
<feature type="region of interest" description="Disordered" evidence="7">
    <location>
        <begin position="158"/>
        <end position="215"/>
    </location>
</feature>
<feature type="compositionally biased region" description="Low complexity" evidence="7">
    <location>
        <begin position="194"/>
        <end position="213"/>
    </location>
</feature>
<evidence type="ECO:0000256" key="1">
    <source>
        <dbReference type="ARBA" id="ARBA00004308"/>
    </source>
</evidence>